<dbReference type="InterPro" id="IPR036388">
    <property type="entry name" value="WH-like_DNA-bd_sf"/>
</dbReference>
<dbReference type="Proteomes" id="UP000283479">
    <property type="component" value="Unassembled WGS sequence"/>
</dbReference>
<evidence type="ECO:0000313" key="5">
    <source>
        <dbReference type="EMBL" id="RVW02935.1"/>
    </source>
</evidence>
<evidence type="ECO:0000259" key="4">
    <source>
        <dbReference type="PROSITE" id="PS50949"/>
    </source>
</evidence>
<evidence type="ECO:0000313" key="6">
    <source>
        <dbReference type="Proteomes" id="UP000283479"/>
    </source>
</evidence>
<keyword evidence="6" id="KW-1185">Reference proteome</keyword>
<dbReference type="GO" id="GO:0003700">
    <property type="term" value="F:DNA-binding transcription factor activity"/>
    <property type="evidence" value="ECO:0007669"/>
    <property type="project" value="InterPro"/>
</dbReference>
<keyword evidence="3" id="KW-0804">Transcription</keyword>
<name>A0A3S3CQ24_9NOCA</name>
<gene>
    <name evidence="5" type="ORF">EGT50_09425</name>
</gene>
<accession>A0A3S3CQ24</accession>
<evidence type="ECO:0000256" key="3">
    <source>
        <dbReference type="ARBA" id="ARBA00023163"/>
    </source>
</evidence>
<dbReference type="PROSITE" id="PS50949">
    <property type="entry name" value="HTH_GNTR"/>
    <property type="match status" value="1"/>
</dbReference>
<dbReference type="SMART" id="SM00345">
    <property type="entry name" value="HTH_GNTR"/>
    <property type="match status" value="1"/>
</dbReference>
<dbReference type="CDD" id="cd07377">
    <property type="entry name" value="WHTH_GntR"/>
    <property type="match status" value="1"/>
</dbReference>
<comment type="caution">
    <text evidence="5">The sequence shown here is derived from an EMBL/GenBank/DDBJ whole genome shotgun (WGS) entry which is preliminary data.</text>
</comment>
<dbReference type="PANTHER" id="PTHR38445">
    <property type="entry name" value="HTH-TYPE TRANSCRIPTIONAL REPRESSOR YTRA"/>
    <property type="match status" value="1"/>
</dbReference>
<dbReference type="SUPFAM" id="SSF46785">
    <property type="entry name" value="Winged helix' DNA-binding domain"/>
    <property type="match status" value="1"/>
</dbReference>
<dbReference type="EMBL" id="RKLO01000003">
    <property type="protein sequence ID" value="RVW02935.1"/>
    <property type="molecule type" value="Genomic_DNA"/>
</dbReference>
<dbReference type="GO" id="GO:0003677">
    <property type="term" value="F:DNA binding"/>
    <property type="evidence" value="ECO:0007669"/>
    <property type="project" value="UniProtKB-KW"/>
</dbReference>
<dbReference type="RefSeq" id="WP_127945402.1">
    <property type="nucleotide sequence ID" value="NZ_RKLO01000003.1"/>
</dbReference>
<evidence type="ECO:0000256" key="2">
    <source>
        <dbReference type="ARBA" id="ARBA00023125"/>
    </source>
</evidence>
<sequence length="119" mass="12906">MEIEIDHDSGVPPFEQLRVRILELVRSEELVAGTKIPTVRKLAADLGIAPNTVARTYRELEQLGVIETRGRLGSFVATCGDPTRAKAQQAATEYVAAVRRMGISDEDAATFVLTALKGP</sequence>
<proteinExistence type="predicted"/>
<dbReference type="Gene3D" id="1.10.10.10">
    <property type="entry name" value="Winged helix-like DNA-binding domain superfamily/Winged helix DNA-binding domain"/>
    <property type="match status" value="1"/>
</dbReference>
<evidence type="ECO:0000256" key="1">
    <source>
        <dbReference type="ARBA" id="ARBA00023015"/>
    </source>
</evidence>
<reference evidence="5 6" key="1">
    <citation type="submission" date="2018-11" db="EMBL/GenBank/DDBJ databases">
        <title>Rhodococcus spongicola sp. nov. and Rhodococcus xishaensis sp. nov. from marine sponges.</title>
        <authorList>
            <person name="Li L."/>
            <person name="Lin H.W."/>
        </authorList>
    </citation>
    <scope>NUCLEOTIDE SEQUENCE [LARGE SCALE GENOMIC DNA]</scope>
    <source>
        <strain evidence="5 6">LHW51113</strain>
    </source>
</reference>
<dbReference type="InterPro" id="IPR036390">
    <property type="entry name" value="WH_DNA-bd_sf"/>
</dbReference>
<dbReference type="Pfam" id="PF00392">
    <property type="entry name" value="GntR"/>
    <property type="match status" value="1"/>
</dbReference>
<dbReference type="PANTHER" id="PTHR38445:SF9">
    <property type="entry name" value="HTH-TYPE TRANSCRIPTIONAL REPRESSOR YTRA"/>
    <property type="match status" value="1"/>
</dbReference>
<feature type="domain" description="HTH gntR-type" evidence="4">
    <location>
        <begin position="11"/>
        <end position="79"/>
    </location>
</feature>
<dbReference type="OrthoDB" id="4307011at2"/>
<dbReference type="InterPro" id="IPR000524">
    <property type="entry name" value="Tscrpt_reg_HTH_GntR"/>
</dbReference>
<protein>
    <submittedName>
        <fullName evidence="5">GntR family transcriptional regulator</fullName>
    </submittedName>
</protein>
<keyword evidence="2" id="KW-0238">DNA-binding</keyword>
<keyword evidence="1" id="KW-0805">Transcription regulation</keyword>
<organism evidence="5 6">
    <name type="scientific">Rhodococcus xishaensis</name>
    <dbReference type="NCBI Taxonomy" id="2487364"/>
    <lineage>
        <taxon>Bacteria</taxon>
        <taxon>Bacillati</taxon>
        <taxon>Actinomycetota</taxon>
        <taxon>Actinomycetes</taxon>
        <taxon>Mycobacteriales</taxon>
        <taxon>Nocardiaceae</taxon>
        <taxon>Rhodococcus</taxon>
    </lineage>
</organism>
<dbReference type="AlphaFoldDB" id="A0A3S3CQ24"/>